<sequence>MSANVAPSVSGLPPGGSNNGVAVDMAKCSVAEKSENLENLERDKLLEPFTYVASMKGKNFRRQLGIGINYWFGVKGETLDKVLEVVDKLHNASLVIDDIEDNSELRRTLPTAHLVYGTPMSINAANYAYFDVLKTVLEFGTIEAAKIYANQMIALHHGQGMELYWRDGHQYKLPTKENNNGNECAKGDANNPTTCATTSSLPTEKEYQDVIVKKTSGLFVLLVDLLRERSGKKSVNVTKLTKLMGLCFQVRDDLMNLTSSEYKETKGFCEDISEGKLSFPVVYALNNRTFSFEKRLRLVTILHMKTTSNALKEEAFEILKESGAIQYTKERLVQLKEEIAQEIKVLGGNPILEQILAKFWG</sequence>
<dbReference type="Pfam" id="PF00348">
    <property type="entry name" value="polyprenyl_synt"/>
    <property type="match status" value="1"/>
</dbReference>
<dbReference type="SFLD" id="SFLDS00005">
    <property type="entry name" value="Isoprenoid_Synthase_Type_I"/>
    <property type="match status" value="1"/>
</dbReference>
<dbReference type="EMBL" id="LNIX01000003">
    <property type="protein sequence ID" value="OXA58428.1"/>
    <property type="molecule type" value="Genomic_DNA"/>
</dbReference>
<dbReference type="PANTHER" id="PTHR12001:SF44">
    <property type="entry name" value="GERANYLGERANYL PYROPHOSPHATE SYNTHASE"/>
    <property type="match status" value="1"/>
</dbReference>
<dbReference type="PANTHER" id="PTHR12001">
    <property type="entry name" value="GERANYLGERANYL PYROPHOSPHATE SYNTHASE"/>
    <property type="match status" value="1"/>
</dbReference>
<protein>
    <submittedName>
        <fullName evidence="4">Geranylgeranyl pyrophosphate synthase</fullName>
    </submittedName>
</protein>
<organism evidence="4 5">
    <name type="scientific">Folsomia candida</name>
    <name type="common">Springtail</name>
    <dbReference type="NCBI Taxonomy" id="158441"/>
    <lineage>
        <taxon>Eukaryota</taxon>
        <taxon>Metazoa</taxon>
        <taxon>Ecdysozoa</taxon>
        <taxon>Arthropoda</taxon>
        <taxon>Hexapoda</taxon>
        <taxon>Collembola</taxon>
        <taxon>Entomobryomorpha</taxon>
        <taxon>Isotomoidea</taxon>
        <taxon>Isotomidae</taxon>
        <taxon>Proisotominae</taxon>
        <taxon>Folsomia</taxon>
    </lineage>
</organism>
<accession>A0A226EMK2</accession>
<dbReference type="AlphaFoldDB" id="A0A226EMK2"/>
<dbReference type="SUPFAM" id="SSF48576">
    <property type="entry name" value="Terpenoid synthases"/>
    <property type="match status" value="1"/>
</dbReference>
<dbReference type="OrthoDB" id="6921389at2759"/>
<comment type="similarity">
    <text evidence="3">Belongs to the FPP/GGPP synthase family.</text>
</comment>
<evidence type="ECO:0000313" key="4">
    <source>
        <dbReference type="EMBL" id="OXA58428.1"/>
    </source>
</evidence>
<proteinExistence type="inferred from homology"/>
<gene>
    <name evidence="4" type="ORF">Fcan01_06768</name>
</gene>
<dbReference type="STRING" id="158441.A0A226EMK2"/>
<keyword evidence="2" id="KW-0460">Magnesium</keyword>
<dbReference type="GO" id="GO:0042811">
    <property type="term" value="P:pheromone biosynthetic process"/>
    <property type="evidence" value="ECO:0007669"/>
    <property type="project" value="UniProtKB-ARBA"/>
</dbReference>
<evidence type="ECO:0000256" key="2">
    <source>
        <dbReference type="ARBA" id="ARBA00022842"/>
    </source>
</evidence>
<evidence type="ECO:0000256" key="1">
    <source>
        <dbReference type="ARBA" id="ARBA00022723"/>
    </source>
</evidence>
<dbReference type="GO" id="GO:0008299">
    <property type="term" value="P:isoprenoid biosynthetic process"/>
    <property type="evidence" value="ECO:0007669"/>
    <property type="project" value="InterPro"/>
</dbReference>
<dbReference type="GO" id="GO:0046872">
    <property type="term" value="F:metal ion binding"/>
    <property type="evidence" value="ECO:0007669"/>
    <property type="project" value="UniProtKB-KW"/>
</dbReference>
<dbReference type="InterPro" id="IPR000092">
    <property type="entry name" value="Polyprenyl_synt"/>
</dbReference>
<name>A0A226EMK2_FOLCA</name>
<dbReference type="InterPro" id="IPR008949">
    <property type="entry name" value="Isoprenoid_synthase_dom_sf"/>
</dbReference>
<dbReference type="Proteomes" id="UP000198287">
    <property type="component" value="Unassembled WGS sequence"/>
</dbReference>
<dbReference type="PROSITE" id="PS00444">
    <property type="entry name" value="POLYPRENYL_SYNTHASE_2"/>
    <property type="match status" value="1"/>
</dbReference>
<keyword evidence="5" id="KW-1185">Reference proteome</keyword>
<reference evidence="4 5" key="1">
    <citation type="submission" date="2015-12" db="EMBL/GenBank/DDBJ databases">
        <title>The genome of Folsomia candida.</title>
        <authorList>
            <person name="Faddeeva A."/>
            <person name="Derks M.F."/>
            <person name="Anvar Y."/>
            <person name="Smit S."/>
            <person name="Van Straalen N."/>
            <person name="Roelofs D."/>
        </authorList>
    </citation>
    <scope>NUCLEOTIDE SEQUENCE [LARGE SCALE GENOMIC DNA]</scope>
    <source>
        <strain evidence="4 5">VU population</strain>
        <tissue evidence="4">Whole body</tissue>
    </source>
</reference>
<comment type="caution">
    <text evidence="4">The sequence shown here is derived from an EMBL/GenBank/DDBJ whole genome shotgun (WGS) entry which is preliminary data.</text>
</comment>
<evidence type="ECO:0000256" key="3">
    <source>
        <dbReference type="RuleBase" id="RU004466"/>
    </source>
</evidence>
<keyword evidence="1" id="KW-0479">Metal-binding</keyword>
<dbReference type="Gene3D" id="1.10.600.10">
    <property type="entry name" value="Farnesyl Diphosphate Synthase"/>
    <property type="match status" value="1"/>
</dbReference>
<evidence type="ECO:0000313" key="5">
    <source>
        <dbReference type="Proteomes" id="UP000198287"/>
    </source>
</evidence>
<dbReference type="InterPro" id="IPR033749">
    <property type="entry name" value="Polyprenyl_synt_CS"/>
</dbReference>
<keyword evidence="3" id="KW-0808">Transferase</keyword>
<dbReference type="GO" id="GO:0004659">
    <property type="term" value="F:prenyltransferase activity"/>
    <property type="evidence" value="ECO:0007669"/>
    <property type="project" value="InterPro"/>
</dbReference>